<evidence type="ECO:0000256" key="1">
    <source>
        <dbReference type="SAM" id="MobiDB-lite"/>
    </source>
</evidence>
<gene>
    <name evidence="2" type="ORF">GDO54_008180</name>
</gene>
<evidence type="ECO:0000313" key="3">
    <source>
        <dbReference type="Proteomes" id="UP001181693"/>
    </source>
</evidence>
<reference evidence="2" key="1">
    <citation type="thesis" date="2020" institute="ProQuest LLC" country="789 East Eisenhower Parkway, Ann Arbor, MI, USA">
        <title>Comparative Genomics and Chromosome Evolution.</title>
        <authorList>
            <person name="Mudd A.B."/>
        </authorList>
    </citation>
    <scope>NUCLEOTIDE SEQUENCE</scope>
    <source>
        <strain evidence="2">1538</strain>
        <tissue evidence="2">Blood</tissue>
    </source>
</reference>
<feature type="region of interest" description="Disordered" evidence="1">
    <location>
        <begin position="64"/>
        <end position="89"/>
    </location>
</feature>
<name>A0AAV3AZL6_PYXAD</name>
<sequence>MCYIQYLMILSFQRKATCMNRNHVSWLNRKKVTGNLLGRVVSLFTATPQLLWQRPIYIKKEKYSNGGKSASRKHAPNSMLSARDWQWER</sequence>
<dbReference type="EMBL" id="DYDO01000003">
    <property type="protein sequence ID" value="DBA27713.1"/>
    <property type="molecule type" value="Genomic_DNA"/>
</dbReference>
<comment type="caution">
    <text evidence="2">The sequence shown here is derived from an EMBL/GenBank/DDBJ whole genome shotgun (WGS) entry which is preliminary data.</text>
</comment>
<dbReference type="AlphaFoldDB" id="A0AAV3AZL6"/>
<accession>A0AAV3AZL6</accession>
<keyword evidence="3" id="KW-1185">Reference proteome</keyword>
<dbReference type="Proteomes" id="UP001181693">
    <property type="component" value="Unassembled WGS sequence"/>
</dbReference>
<evidence type="ECO:0000313" key="2">
    <source>
        <dbReference type="EMBL" id="DBA27713.1"/>
    </source>
</evidence>
<organism evidence="2 3">
    <name type="scientific">Pyxicephalus adspersus</name>
    <name type="common">African bullfrog</name>
    <dbReference type="NCBI Taxonomy" id="30357"/>
    <lineage>
        <taxon>Eukaryota</taxon>
        <taxon>Metazoa</taxon>
        <taxon>Chordata</taxon>
        <taxon>Craniata</taxon>
        <taxon>Vertebrata</taxon>
        <taxon>Euteleostomi</taxon>
        <taxon>Amphibia</taxon>
        <taxon>Batrachia</taxon>
        <taxon>Anura</taxon>
        <taxon>Neobatrachia</taxon>
        <taxon>Ranoidea</taxon>
        <taxon>Pyxicephalidae</taxon>
        <taxon>Pyxicephalinae</taxon>
        <taxon>Pyxicephalus</taxon>
    </lineage>
</organism>
<protein>
    <submittedName>
        <fullName evidence="2">Uncharacterized protein</fullName>
    </submittedName>
</protein>
<proteinExistence type="predicted"/>